<keyword evidence="3" id="KW-0344">Guanine-nucleotide releasing factor</keyword>
<feature type="domain" description="PH" evidence="10">
    <location>
        <begin position="765"/>
        <end position="865"/>
    </location>
</feature>
<dbReference type="Gene3D" id="1.20.900.10">
    <property type="entry name" value="Dbl homology (DH) domain"/>
    <property type="match status" value="1"/>
</dbReference>
<evidence type="ECO:0000256" key="4">
    <source>
        <dbReference type="ARBA" id="ARBA00022723"/>
    </source>
</evidence>
<keyword evidence="7" id="KW-0206">Cytoskeleton</keyword>
<accession>A0A5E4M5M8</accession>
<evidence type="ECO:0000259" key="11">
    <source>
        <dbReference type="PROSITE" id="PS50010"/>
    </source>
</evidence>
<dbReference type="InterPro" id="IPR013083">
    <property type="entry name" value="Znf_RING/FYVE/PHD"/>
</dbReference>
<sequence length="867" mass="99945">MDTPDKINSFLQPKSELFHTNSSDCNCNESQKTCSKHKMVTKNDKINVSVLKCHLDSTARKYTVKPPLLPKPDITTLKISPYKVKHQFPSVNSSPSKKIEKTVDLAKNQITSCMLNKSEDNKNDEKLKNDSDVNLNISHLEVPIIVNSILENNIIDSENNNNNSINNKFSENDFKYQDNNLLREYEIFDGDLDLSIDHLDDMNTTIEDEKASIASDTIDQSYSVRKKLINWFGSFGKGKNAKQKKQGPFYDENNDDRNSDKDNNDSDSHSSLEDKTNIKIELGNTLSTDNIKVEEIQTKSKSLRIVEELILTEKVFIDVLNLLCKTFVSFVEQAGCDTKIIPSNDLAKIINPLPQLLSLNEDLLQDMEKRLEHWNEHPKIADVIVKKGPFLKLYSTYIQNFEHQCNLLDEYCQKYPRFQKCVKDFEACDVCKKLTIKHYMLKPIQRIPQYRLLLENYLKNQDDCSIDYKDTIIALNIVCDVANHANKSIKQEDCLSKLLQLQSQLGNYVLIKPGRELVKEGELFKLSRKDMQLRYFILLNDCLLYTSYYGTVAGLKVNYELPLSGMKVFVPITDDYNNEFSIISMTRSFTLRAKSSVEREEWVNILGKAISEHNNKQLSFLNMKFIPKDGREAFILGHEAPIWIQDCRVTMCQSCAAEFTVTFRRHHCRACGKVVCSNCSENKAPLRYMKFQAARVCDDCYDYLLKEFEDKMLEVEQAHNISDADLLKMVDTIKNSFKKSGLWSSKKLAKYVPNRLKEVTANDSGTQMSGWLYRREKRKSWKRYWFVLKEQVLYAYRASEDVVALNTIPVLGYNVQTFPEGTSYEDFDSCCVFQLAHAGQNPLIFSADIEQLAKRWINALSEETKLK</sequence>
<keyword evidence="5 8" id="KW-0863">Zinc-finger</keyword>
<dbReference type="PROSITE" id="PS50010">
    <property type="entry name" value="DH_2"/>
    <property type="match status" value="1"/>
</dbReference>
<feature type="domain" description="DH" evidence="11">
    <location>
        <begin position="301"/>
        <end position="488"/>
    </location>
</feature>
<feature type="domain" description="PH" evidence="10">
    <location>
        <begin position="516"/>
        <end position="611"/>
    </location>
</feature>
<dbReference type="OrthoDB" id="245697at2759"/>
<feature type="region of interest" description="Disordered" evidence="9">
    <location>
        <begin position="238"/>
        <end position="274"/>
    </location>
</feature>
<dbReference type="InterPro" id="IPR017455">
    <property type="entry name" value="Znf_FYVE-rel"/>
</dbReference>
<dbReference type="GO" id="GO:0005085">
    <property type="term" value="F:guanyl-nucleotide exchange factor activity"/>
    <property type="evidence" value="ECO:0007669"/>
    <property type="project" value="UniProtKB-KW"/>
</dbReference>
<evidence type="ECO:0000256" key="3">
    <source>
        <dbReference type="ARBA" id="ARBA00022658"/>
    </source>
</evidence>
<dbReference type="Pfam" id="PF00621">
    <property type="entry name" value="RhoGEF"/>
    <property type="match status" value="1"/>
</dbReference>
<dbReference type="Pfam" id="PF00169">
    <property type="entry name" value="PH"/>
    <property type="match status" value="2"/>
</dbReference>
<dbReference type="InterPro" id="IPR000306">
    <property type="entry name" value="Znf_FYVE"/>
</dbReference>
<evidence type="ECO:0000256" key="8">
    <source>
        <dbReference type="PROSITE-ProRule" id="PRU00091"/>
    </source>
</evidence>
<keyword evidence="6" id="KW-0862">Zinc</keyword>
<dbReference type="PROSITE" id="PS50003">
    <property type="entry name" value="PH_DOMAIN"/>
    <property type="match status" value="2"/>
</dbReference>
<dbReference type="SMART" id="SM00325">
    <property type="entry name" value="RhoGEF"/>
    <property type="match status" value="1"/>
</dbReference>
<dbReference type="CDD" id="cd00160">
    <property type="entry name" value="RhoGEF"/>
    <property type="match status" value="1"/>
</dbReference>
<dbReference type="CDD" id="cd15743">
    <property type="entry name" value="FYVE_FGD6"/>
    <property type="match status" value="1"/>
</dbReference>
<keyword evidence="2" id="KW-0963">Cytoplasm</keyword>
<evidence type="ECO:0000256" key="7">
    <source>
        <dbReference type="ARBA" id="ARBA00023212"/>
    </source>
</evidence>
<gene>
    <name evidence="13" type="ORF">CINCED_3A017350</name>
</gene>
<dbReference type="CDD" id="cd13389">
    <property type="entry name" value="PH1_FGD5_FGD6"/>
    <property type="match status" value="1"/>
</dbReference>
<dbReference type="SMART" id="SM00064">
    <property type="entry name" value="FYVE"/>
    <property type="match status" value="1"/>
</dbReference>
<dbReference type="EMBL" id="CABPRJ010000021">
    <property type="protein sequence ID" value="VVC25832.1"/>
    <property type="molecule type" value="Genomic_DNA"/>
</dbReference>
<proteinExistence type="predicted"/>
<dbReference type="Proteomes" id="UP000325440">
    <property type="component" value="Unassembled WGS sequence"/>
</dbReference>
<evidence type="ECO:0000313" key="13">
    <source>
        <dbReference type="EMBL" id="VVC25832.1"/>
    </source>
</evidence>
<dbReference type="PROSITE" id="PS50178">
    <property type="entry name" value="ZF_FYVE"/>
    <property type="match status" value="1"/>
</dbReference>
<comment type="subcellular location">
    <subcellularLocation>
        <location evidence="1">Cytoplasm</location>
        <location evidence="1">Cytoskeleton</location>
    </subcellularLocation>
</comment>
<dbReference type="InterPro" id="IPR000219">
    <property type="entry name" value="DH_dom"/>
</dbReference>
<dbReference type="SUPFAM" id="SSF48065">
    <property type="entry name" value="DBL homology domain (DH-domain)"/>
    <property type="match status" value="1"/>
</dbReference>
<evidence type="ECO:0000256" key="2">
    <source>
        <dbReference type="ARBA" id="ARBA00022490"/>
    </source>
</evidence>
<feature type="domain" description="FYVE-type" evidence="12">
    <location>
        <begin position="646"/>
        <end position="705"/>
    </location>
</feature>
<dbReference type="SUPFAM" id="SSF50729">
    <property type="entry name" value="PH domain-like"/>
    <property type="match status" value="2"/>
</dbReference>
<dbReference type="InterPro" id="IPR051092">
    <property type="entry name" value="FYVE_RhoGEF_PH"/>
</dbReference>
<dbReference type="PANTHER" id="PTHR12673">
    <property type="entry name" value="FACIOGENITAL DYSPLASIA PROTEIN"/>
    <property type="match status" value="1"/>
</dbReference>
<name>A0A5E4M5M8_9HEMI</name>
<keyword evidence="14" id="KW-1185">Reference proteome</keyword>
<evidence type="ECO:0000259" key="10">
    <source>
        <dbReference type="PROSITE" id="PS50003"/>
    </source>
</evidence>
<protein>
    <submittedName>
        <fullName evidence="13">Dbl homology (DH) domain,PH domain-like,Pleckstrin homology domain,Zinc finger, RING/FYVE/PHD</fullName>
    </submittedName>
</protein>
<dbReference type="GO" id="GO:0005856">
    <property type="term" value="C:cytoskeleton"/>
    <property type="evidence" value="ECO:0007669"/>
    <property type="project" value="UniProtKB-SubCell"/>
</dbReference>
<dbReference type="InterPro" id="IPR035899">
    <property type="entry name" value="DBL_dom_sf"/>
</dbReference>
<evidence type="ECO:0000313" key="14">
    <source>
        <dbReference type="Proteomes" id="UP000325440"/>
    </source>
</evidence>
<dbReference type="CDD" id="cd13237">
    <property type="entry name" value="PH2_FGD5_FGD6"/>
    <property type="match status" value="1"/>
</dbReference>
<dbReference type="Gene3D" id="3.30.40.10">
    <property type="entry name" value="Zinc/RING finger domain, C3HC4 (zinc finger)"/>
    <property type="match status" value="1"/>
</dbReference>
<organism evidence="13 14">
    <name type="scientific">Cinara cedri</name>
    <dbReference type="NCBI Taxonomy" id="506608"/>
    <lineage>
        <taxon>Eukaryota</taxon>
        <taxon>Metazoa</taxon>
        <taxon>Ecdysozoa</taxon>
        <taxon>Arthropoda</taxon>
        <taxon>Hexapoda</taxon>
        <taxon>Insecta</taxon>
        <taxon>Pterygota</taxon>
        <taxon>Neoptera</taxon>
        <taxon>Paraneoptera</taxon>
        <taxon>Hemiptera</taxon>
        <taxon>Sternorrhyncha</taxon>
        <taxon>Aphidomorpha</taxon>
        <taxon>Aphidoidea</taxon>
        <taxon>Aphididae</taxon>
        <taxon>Lachninae</taxon>
        <taxon>Cinara</taxon>
    </lineage>
</organism>
<dbReference type="InterPro" id="IPR011993">
    <property type="entry name" value="PH-like_dom_sf"/>
</dbReference>
<keyword evidence="4" id="KW-0479">Metal-binding</keyword>
<dbReference type="AlphaFoldDB" id="A0A5E4M5M8"/>
<evidence type="ECO:0000256" key="5">
    <source>
        <dbReference type="ARBA" id="ARBA00022771"/>
    </source>
</evidence>
<evidence type="ECO:0000256" key="9">
    <source>
        <dbReference type="SAM" id="MobiDB-lite"/>
    </source>
</evidence>
<dbReference type="SMART" id="SM00233">
    <property type="entry name" value="PH"/>
    <property type="match status" value="2"/>
</dbReference>
<reference evidence="13 14" key="1">
    <citation type="submission" date="2019-08" db="EMBL/GenBank/DDBJ databases">
        <authorList>
            <person name="Alioto T."/>
            <person name="Alioto T."/>
            <person name="Gomez Garrido J."/>
        </authorList>
    </citation>
    <scope>NUCLEOTIDE SEQUENCE [LARGE SCALE GENOMIC DNA]</scope>
</reference>
<evidence type="ECO:0000259" key="12">
    <source>
        <dbReference type="PROSITE" id="PS50178"/>
    </source>
</evidence>
<dbReference type="PANTHER" id="PTHR12673:SF267">
    <property type="entry name" value="PROTEIN CBG10230"/>
    <property type="match status" value="1"/>
</dbReference>
<dbReference type="Pfam" id="PF01363">
    <property type="entry name" value="FYVE"/>
    <property type="match status" value="1"/>
</dbReference>
<evidence type="ECO:0000256" key="6">
    <source>
        <dbReference type="ARBA" id="ARBA00022833"/>
    </source>
</evidence>
<dbReference type="GO" id="GO:0005737">
    <property type="term" value="C:cytoplasm"/>
    <property type="evidence" value="ECO:0007669"/>
    <property type="project" value="TreeGrafter"/>
</dbReference>
<dbReference type="GO" id="GO:0008270">
    <property type="term" value="F:zinc ion binding"/>
    <property type="evidence" value="ECO:0007669"/>
    <property type="project" value="UniProtKB-KW"/>
</dbReference>
<feature type="compositionally biased region" description="Basic and acidic residues" evidence="9">
    <location>
        <begin position="255"/>
        <end position="274"/>
    </location>
</feature>
<dbReference type="Gene3D" id="2.30.29.30">
    <property type="entry name" value="Pleckstrin-homology domain (PH domain)/Phosphotyrosine-binding domain (PTB)"/>
    <property type="match status" value="2"/>
</dbReference>
<evidence type="ECO:0000256" key="1">
    <source>
        <dbReference type="ARBA" id="ARBA00004245"/>
    </source>
</evidence>
<dbReference type="InterPro" id="IPR001849">
    <property type="entry name" value="PH_domain"/>
</dbReference>